<proteinExistence type="predicted"/>
<gene>
    <name evidence="3" type="ORF">VPNG_09601</name>
</gene>
<name>A0A423VN57_9PEZI</name>
<keyword evidence="1" id="KW-0175">Coiled coil</keyword>
<evidence type="ECO:0000313" key="3">
    <source>
        <dbReference type="EMBL" id="ROV92428.1"/>
    </source>
</evidence>
<reference evidence="3 4" key="1">
    <citation type="submission" date="2015-09" db="EMBL/GenBank/DDBJ databases">
        <title>Host preference determinants of Valsa canker pathogens revealed by comparative genomics.</title>
        <authorList>
            <person name="Yin Z."/>
            <person name="Huang L."/>
        </authorList>
    </citation>
    <scope>NUCLEOTIDE SEQUENCE [LARGE SCALE GENOMIC DNA]</scope>
    <source>
        <strain evidence="3 4">SXYLt</strain>
    </source>
</reference>
<evidence type="ECO:0000256" key="2">
    <source>
        <dbReference type="SAM" id="MobiDB-lite"/>
    </source>
</evidence>
<dbReference type="AlphaFoldDB" id="A0A423VN57"/>
<feature type="coiled-coil region" evidence="1">
    <location>
        <begin position="75"/>
        <end position="102"/>
    </location>
</feature>
<keyword evidence="4" id="KW-1185">Reference proteome</keyword>
<accession>A0A423VN57</accession>
<protein>
    <submittedName>
        <fullName evidence="3">Uncharacterized protein</fullName>
    </submittedName>
</protein>
<organism evidence="3 4">
    <name type="scientific">Cytospora leucostoma</name>
    <dbReference type="NCBI Taxonomy" id="1230097"/>
    <lineage>
        <taxon>Eukaryota</taxon>
        <taxon>Fungi</taxon>
        <taxon>Dikarya</taxon>
        <taxon>Ascomycota</taxon>
        <taxon>Pezizomycotina</taxon>
        <taxon>Sordariomycetes</taxon>
        <taxon>Sordariomycetidae</taxon>
        <taxon>Diaporthales</taxon>
        <taxon>Cytosporaceae</taxon>
        <taxon>Cytospora</taxon>
    </lineage>
</organism>
<dbReference type="InParanoid" id="A0A423VN57"/>
<dbReference type="EMBL" id="LKEB01000085">
    <property type="protein sequence ID" value="ROV92428.1"/>
    <property type="molecule type" value="Genomic_DNA"/>
</dbReference>
<evidence type="ECO:0000313" key="4">
    <source>
        <dbReference type="Proteomes" id="UP000285146"/>
    </source>
</evidence>
<comment type="caution">
    <text evidence="3">The sequence shown here is derived from an EMBL/GenBank/DDBJ whole genome shotgun (WGS) entry which is preliminary data.</text>
</comment>
<feature type="region of interest" description="Disordered" evidence="2">
    <location>
        <begin position="173"/>
        <end position="196"/>
    </location>
</feature>
<sequence length="196" mass="22350">MSLAQTTAFTLYLSDLEPPTEEKLRLICDAASESRPGPAIDELDIYTTGEVEERLYQVQEHCEGLNHLETEDMVLDAKSDLENDVREEINDAKRDLQSWYQRRVQPKIAKMIEAEVQAAEGRVMDAVRLNMGRIAQRRRHHGHGPVAFESGQRFRRRLRTAWLRAEEAMRRVEATREASTASTDSADECLFGSSNS</sequence>
<dbReference type="Proteomes" id="UP000285146">
    <property type="component" value="Unassembled WGS sequence"/>
</dbReference>
<evidence type="ECO:0000256" key="1">
    <source>
        <dbReference type="SAM" id="Coils"/>
    </source>
</evidence>